<evidence type="ECO:0000313" key="7">
    <source>
        <dbReference type="EMBL" id="PRD68667.1"/>
    </source>
</evidence>
<dbReference type="PROSITE" id="PS00211">
    <property type="entry name" value="ABC_TRANSPORTER_1"/>
    <property type="match status" value="1"/>
</dbReference>
<dbReference type="OrthoDB" id="8683598at2"/>
<dbReference type="InterPro" id="IPR050166">
    <property type="entry name" value="ABC_transporter_ATP-bind"/>
</dbReference>
<dbReference type="GO" id="GO:0016887">
    <property type="term" value="F:ATP hydrolysis activity"/>
    <property type="evidence" value="ECO:0007669"/>
    <property type="project" value="InterPro"/>
</dbReference>
<gene>
    <name evidence="7" type="ORF">C6P61_09145</name>
</gene>
<evidence type="ECO:0000256" key="1">
    <source>
        <dbReference type="ARBA" id="ARBA00005417"/>
    </source>
</evidence>
<dbReference type="AlphaFoldDB" id="A0A2S9KDZ1"/>
<evidence type="ECO:0000256" key="4">
    <source>
        <dbReference type="ARBA" id="ARBA00022741"/>
    </source>
</evidence>
<dbReference type="EMBL" id="PVLR01000024">
    <property type="protein sequence ID" value="PRD68667.1"/>
    <property type="molecule type" value="Genomic_DNA"/>
</dbReference>
<dbReference type="InterPro" id="IPR017871">
    <property type="entry name" value="ABC_transporter-like_CS"/>
</dbReference>
<reference evidence="7 8" key="1">
    <citation type="submission" date="2018-03" db="EMBL/GenBank/DDBJ databases">
        <title>Comparative genomics illustrates the genes involved in a hyperalkaliphilic mechanisms of Serpentinomonas isolated from highly-alkaline calcium-rich serpentinized springs.</title>
        <authorList>
            <person name="Suzuki S."/>
            <person name="Ishii S."/>
            <person name="Walworth N."/>
            <person name="Bird L."/>
            <person name="Kuenen J.G."/>
            <person name="Nealson K.H."/>
        </authorList>
    </citation>
    <scope>NUCLEOTIDE SEQUENCE [LARGE SCALE GENOMIC DNA]</scope>
    <source>
        <strain evidence="7 8">83</strain>
    </source>
</reference>
<accession>A0A2S9KDZ1</accession>
<dbReference type="InterPro" id="IPR027417">
    <property type="entry name" value="P-loop_NTPase"/>
</dbReference>
<name>A0A2S9KDZ1_9BURK</name>
<dbReference type="RefSeq" id="WP_105729626.1">
    <property type="nucleotide sequence ID" value="NZ_PVLR01000024.1"/>
</dbReference>
<dbReference type="PANTHER" id="PTHR42788">
    <property type="entry name" value="TAURINE IMPORT ATP-BINDING PROTEIN-RELATED"/>
    <property type="match status" value="1"/>
</dbReference>
<comment type="caution">
    <text evidence="7">The sequence shown here is derived from an EMBL/GenBank/DDBJ whole genome shotgun (WGS) entry which is preliminary data.</text>
</comment>
<dbReference type="PROSITE" id="PS50893">
    <property type="entry name" value="ABC_TRANSPORTER_2"/>
    <property type="match status" value="1"/>
</dbReference>
<dbReference type="Gene3D" id="3.40.50.300">
    <property type="entry name" value="P-loop containing nucleotide triphosphate hydrolases"/>
    <property type="match status" value="1"/>
</dbReference>
<dbReference type="InterPro" id="IPR003593">
    <property type="entry name" value="AAA+_ATPase"/>
</dbReference>
<keyword evidence="4" id="KW-0547">Nucleotide-binding</keyword>
<keyword evidence="3" id="KW-1003">Cell membrane</keyword>
<keyword evidence="5 7" id="KW-0067">ATP-binding</keyword>
<dbReference type="SUPFAM" id="SSF52540">
    <property type="entry name" value="P-loop containing nucleoside triphosphate hydrolases"/>
    <property type="match status" value="1"/>
</dbReference>
<dbReference type="GO" id="GO:0005524">
    <property type="term" value="F:ATP binding"/>
    <property type="evidence" value="ECO:0007669"/>
    <property type="project" value="UniProtKB-KW"/>
</dbReference>
<evidence type="ECO:0000313" key="8">
    <source>
        <dbReference type="Proteomes" id="UP000238326"/>
    </source>
</evidence>
<dbReference type="SMART" id="SM00382">
    <property type="entry name" value="AAA"/>
    <property type="match status" value="1"/>
</dbReference>
<comment type="similarity">
    <text evidence="1">Belongs to the ABC transporter superfamily.</text>
</comment>
<evidence type="ECO:0000256" key="2">
    <source>
        <dbReference type="ARBA" id="ARBA00022448"/>
    </source>
</evidence>
<dbReference type="Proteomes" id="UP000238326">
    <property type="component" value="Unassembled WGS sequence"/>
</dbReference>
<organism evidence="7 8">
    <name type="scientific">Malikia spinosa</name>
    <dbReference type="NCBI Taxonomy" id="86180"/>
    <lineage>
        <taxon>Bacteria</taxon>
        <taxon>Pseudomonadati</taxon>
        <taxon>Pseudomonadota</taxon>
        <taxon>Betaproteobacteria</taxon>
        <taxon>Burkholderiales</taxon>
        <taxon>Comamonadaceae</taxon>
        <taxon>Malikia</taxon>
    </lineage>
</organism>
<keyword evidence="3" id="KW-0472">Membrane</keyword>
<dbReference type="PANTHER" id="PTHR42788:SF13">
    <property type="entry name" value="ALIPHATIC SULFONATES IMPORT ATP-BINDING PROTEIN SSUB"/>
    <property type="match status" value="1"/>
</dbReference>
<evidence type="ECO:0000256" key="5">
    <source>
        <dbReference type="ARBA" id="ARBA00022840"/>
    </source>
</evidence>
<keyword evidence="2" id="KW-0813">Transport</keyword>
<evidence type="ECO:0000259" key="6">
    <source>
        <dbReference type="PROSITE" id="PS50893"/>
    </source>
</evidence>
<feature type="domain" description="ABC transporter" evidence="6">
    <location>
        <begin position="9"/>
        <end position="237"/>
    </location>
</feature>
<dbReference type="InterPro" id="IPR003439">
    <property type="entry name" value="ABC_transporter-like_ATP-bd"/>
</dbReference>
<proteinExistence type="inferred from homology"/>
<sequence>MKSEATPLLRLEQIGFAYADGQPVLHGIDLQLAAGQFHCLLGRSGCGKTSLLKLAAGLLLPSSGRVLWRGEPVRGPLREVAFVFQRPTLLDWLSVLDNVLLPISLKQRVTQADRELAQHWLQRLGLAEQAQRRPSQLSGGQQSRVAVARAWMQQPALLCMDEPFAALDALTREELQQDLLAVCAEQGSTVLFVTHDLSEAAFLGDQVSLLDRGRLQAQLQVGAERPRSADWRDADSFHAQCAHLRRQLERTR</sequence>
<keyword evidence="8" id="KW-1185">Reference proteome</keyword>
<dbReference type="Pfam" id="PF00005">
    <property type="entry name" value="ABC_tran"/>
    <property type="match status" value="1"/>
</dbReference>
<evidence type="ECO:0000256" key="3">
    <source>
        <dbReference type="ARBA" id="ARBA00022475"/>
    </source>
</evidence>
<protein>
    <submittedName>
        <fullName evidence="7">Nitrate ABC transporter ATP-binding protein</fullName>
    </submittedName>
</protein>